<evidence type="ECO:0000256" key="3">
    <source>
        <dbReference type="ARBA" id="ARBA00011198"/>
    </source>
</evidence>
<evidence type="ECO:0000256" key="13">
    <source>
        <dbReference type="SAM" id="MobiDB-lite"/>
    </source>
</evidence>
<dbReference type="PANTHER" id="PTHR12867">
    <property type="entry name" value="GLYCOSYL TRANSFERASE-RELATED"/>
    <property type="match status" value="1"/>
</dbReference>
<comment type="subcellular location">
    <subcellularLocation>
        <location evidence="1 12">Endoplasmic reticulum</location>
    </subcellularLocation>
</comment>
<evidence type="ECO:0000256" key="7">
    <source>
        <dbReference type="ARBA" id="ARBA00022679"/>
    </source>
</evidence>
<evidence type="ECO:0000259" key="14">
    <source>
        <dbReference type="Pfam" id="PF04101"/>
    </source>
</evidence>
<organism evidence="15 16">
    <name type="scientific">Puccinia triticina</name>
    <dbReference type="NCBI Taxonomy" id="208348"/>
    <lineage>
        <taxon>Eukaryota</taxon>
        <taxon>Fungi</taxon>
        <taxon>Dikarya</taxon>
        <taxon>Basidiomycota</taxon>
        <taxon>Pucciniomycotina</taxon>
        <taxon>Pucciniomycetes</taxon>
        <taxon>Pucciniales</taxon>
        <taxon>Pucciniaceae</taxon>
        <taxon>Puccinia</taxon>
    </lineage>
</organism>
<dbReference type="Pfam" id="PF04101">
    <property type="entry name" value="Glyco_tran_28_C"/>
    <property type="match status" value="2"/>
</dbReference>
<evidence type="ECO:0000313" key="16">
    <source>
        <dbReference type="Proteomes" id="UP001164743"/>
    </source>
</evidence>
<dbReference type="GeneID" id="77806070"/>
<sequence length="221" mass="23805">MEDIVVVTVGSTRFDQLINTLLAPSHAELAGLLGRTPTLTRVLVQIGSQQELTLEGQAIPIASHLSLPPSQHIQLTIFRYSDAIDSLLSRARLIITHAGAGSILSAIRPITPAPELQAKLQVTPDLSLDISPTSIKNDKPIVIIVPNPGLMDNHQLDLAHQISSLGLAYTCSTDQLLATIKEALNPHHQSSSNSSELDLDPVPGPTKFKNLLDQQMGFNNE</sequence>
<comment type="function">
    <text evidence="9 12">Involved in protein N-glycosylation. Essential for the second step of the dolichol-linked oligosaccharide pathway.</text>
</comment>
<dbReference type="Proteomes" id="UP001164743">
    <property type="component" value="Chromosome 1A"/>
</dbReference>
<evidence type="ECO:0000256" key="11">
    <source>
        <dbReference type="ARBA" id="ARBA00048184"/>
    </source>
</evidence>
<feature type="compositionally biased region" description="Polar residues" evidence="13">
    <location>
        <begin position="212"/>
        <end position="221"/>
    </location>
</feature>
<proteinExistence type="inferred from homology"/>
<keyword evidence="16" id="KW-1185">Reference proteome</keyword>
<dbReference type="InterPro" id="IPR039042">
    <property type="entry name" value="Alg13-like"/>
</dbReference>
<evidence type="ECO:0000256" key="4">
    <source>
        <dbReference type="ARBA" id="ARBA00012614"/>
    </source>
</evidence>
<evidence type="ECO:0000256" key="1">
    <source>
        <dbReference type="ARBA" id="ARBA00004240"/>
    </source>
</evidence>
<evidence type="ECO:0000256" key="8">
    <source>
        <dbReference type="ARBA" id="ARBA00022824"/>
    </source>
</evidence>
<reference evidence="15" key="1">
    <citation type="submission" date="2022-10" db="EMBL/GenBank/DDBJ databases">
        <title>Puccinia triticina Genome sequencing and assembly.</title>
        <authorList>
            <person name="Li C."/>
        </authorList>
    </citation>
    <scope>NUCLEOTIDE SEQUENCE</scope>
    <source>
        <strain evidence="15">Pt15</strain>
    </source>
</reference>
<evidence type="ECO:0000256" key="12">
    <source>
        <dbReference type="RuleBase" id="RU362128"/>
    </source>
</evidence>
<comment type="similarity">
    <text evidence="2 12">Belongs to the glycosyltransferase 28 family.</text>
</comment>
<keyword evidence="8 12" id="KW-0256">Endoplasmic reticulum</keyword>
<dbReference type="InterPro" id="IPR007235">
    <property type="entry name" value="Glyco_trans_28_C"/>
</dbReference>
<dbReference type="Gene3D" id="3.40.50.2000">
    <property type="entry name" value="Glycogen Phosphorylase B"/>
    <property type="match status" value="1"/>
</dbReference>
<feature type="region of interest" description="Disordered" evidence="13">
    <location>
        <begin position="187"/>
        <end position="221"/>
    </location>
</feature>
<dbReference type="PANTHER" id="PTHR12867:SF6">
    <property type="entry name" value="N-ACETYLGLUCOSAMINYLDIPHOSPHODOLICHOL N-ACETYLGLUCOSAMINYLTRANSFERASE"/>
    <property type="match status" value="1"/>
</dbReference>
<evidence type="ECO:0000256" key="10">
    <source>
        <dbReference type="ARBA" id="ARBA00032061"/>
    </source>
</evidence>
<evidence type="ECO:0000313" key="15">
    <source>
        <dbReference type="EMBL" id="WAQ80838.1"/>
    </source>
</evidence>
<evidence type="ECO:0000256" key="2">
    <source>
        <dbReference type="ARBA" id="ARBA00006962"/>
    </source>
</evidence>
<comment type="catalytic activity">
    <reaction evidence="11">
        <text>an N-acetyl-alpha-D-glucosaminyl-diphospho-di-trans,poly-cis-dolichol + UDP-N-acetyl-alpha-D-glucosamine = an N,N'-diacetylchitobiosyl-diphospho-di-trans,poly-cis-dolichol + UDP + H(+)</text>
        <dbReference type="Rhea" id="RHEA:23380"/>
        <dbReference type="Rhea" id="RHEA-COMP:19507"/>
        <dbReference type="Rhea" id="RHEA-COMP:19510"/>
        <dbReference type="ChEBI" id="CHEBI:15378"/>
        <dbReference type="ChEBI" id="CHEBI:57269"/>
        <dbReference type="ChEBI" id="CHEBI:57705"/>
        <dbReference type="ChEBI" id="CHEBI:58223"/>
        <dbReference type="ChEBI" id="CHEBI:58427"/>
        <dbReference type="EC" id="2.4.1.141"/>
    </reaction>
</comment>
<protein>
    <recommendedName>
        <fullName evidence="5 12">UDP-N-acetylglucosamine transferase subunit ALG13</fullName>
        <ecNumber evidence="4 12">2.4.1.141</ecNumber>
    </recommendedName>
    <alternativeName>
        <fullName evidence="10 12">Asparagine-linked glycosylation protein 13</fullName>
    </alternativeName>
</protein>
<evidence type="ECO:0000256" key="9">
    <source>
        <dbReference type="ARBA" id="ARBA00024804"/>
    </source>
</evidence>
<comment type="subunit">
    <text evidence="3 12">Heterodimer with ALG14 to form a functional enzyme.</text>
</comment>
<gene>
    <name evidence="12" type="primary">ALG13</name>
    <name evidence="15" type="ORF">PtA15_1A176</name>
</gene>
<name>A0ABY7C7I4_9BASI</name>
<feature type="compositionally biased region" description="Polar residues" evidence="13">
    <location>
        <begin position="187"/>
        <end position="196"/>
    </location>
</feature>
<evidence type="ECO:0000256" key="5">
    <source>
        <dbReference type="ARBA" id="ARBA00017468"/>
    </source>
</evidence>
<keyword evidence="6 12" id="KW-0328">Glycosyltransferase</keyword>
<evidence type="ECO:0000256" key="6">
    <source>
        <dbReference type="ARBA" id="ARBA00022676"/>
    </source>
</evidence>
<feature type="domain" description="Glycosyl transferase family 28 C-terminal" evidence="14">
    <location>
        <begin position="4"/>
        <end position="106"/>
    </location>
</feature>
<dbReference type="EMBL" id="CP110421">
    <property type="protein sequence ID" value="WAQ80838.1"/>
    <property type="molecule type" value="Genomic_DNA"/>
</dbReference>
<feature type="domain" description="Glycosyl transferase family 28 C-terminal" evidence="14">
    <location>
        <begin position="142"/>
        <end position="196"/>
    </location>
</feature>
<keyword evidence="7 12" id="KW-0808">Transferase</keyword>
<dbReference type="EC" id="2.4.1.141" evidence="4 12"/>
<dbReference type="RefSeq" id="XP_053016393.1">
    <property type="nucleotide sequence ID" value="XM_053165175.1"/>
</dbReference>
<accession>A0ABY7C7I4</accession>